<accession>A0ABQ9G7V4</accession>
<protein>
    <submittedName>
        <fullName evidence="1">Uncharacterized protein</fullName>
    </submittedName>
</protein>
<keyword evidence="2" id="KW-1185">Reference proteome</keyword>
<comment type="caution">
    <text evidence="1">The sequence shown here is derived from an EMBL/GenBank/DDBJ whole genome shotgun (WGS) entry which is preliminary data.</text>
</comment>
<gene>
    <name evidence="1" type="ORF">PR048_030043</name>
</gene>
<sequence length="149" mass="17452">MEQNQKIYCEWKVHDAKEFIAPMRCMKCLSRDIRGEAVEELIDRRNMGNMNEEGEVFTYDSIHGEDNIDLTLLRGGTREKFENGMVQYSIKENRIYIWNIPDKIARGKFKKNIKIGTILIDVVYARGIQDTYTKIIDTLLLNKGEENEN</sequence>
<dbReference type="EMBL" id="JARBHB010000014">
    <property type="protein sequence ID" value="KAJ8868515.1"/>
    <property type="molecule type" value="Genomic_DNA"/>
</dbReference>
<dbReference type="Proteomes" id="UP001159363">
    <property type="component" value="Chromosome 13"/>
</dbReference>
<evidence type="ECO:0000313" key="2">
    <source>
        <dbReference type="Proteomes" id="UP001159363"/>
    </source>
</evidence>
<proteinExistence type="predicted"/>
<organism evidence="1 2">
    <name type="scientific">Dryococelus australis</name>
    <dbReference type="NCBI Taxonomy" id="614101"/>
    <lineage>
        <taxon>Eukaryota</taxon>
        <taxon>Metazoa</taxon>
        <taxon>Ecdysozoa</taxon>
        <taxon>Arthropoda</taxon>
        <taxon>Hexapoda</taxon>
        <taxon>Insecta</taxon>
        <taxon>Pterygota</taxon>
        <taxon>Neoptera</taxon>
        <taxon>Polyneoptera</taxon>
        <taxon>Phasmatodea</taxon>
        <taxon>Verophasmatodea</taxon>
        <taxon>Anareolatae</taxon>
        <taxon>Phasmatidae</taxon>
        <taxon>Eurycanthinae</taxon>
        <taxon>Dryococelus</taxon>
    </lineage>
</organism>
<reference evidence="1 2" key="1">
    <citation type="submission" date="2023-02" db="EMBL/GenBank/DDBJ databases">
        <title>LHISI_Scaffold_Assembly.</title>
        <authorList>
            <person name="Stuart O.P."/>
            <person name="Cleave R."/>
            <person name="Magrath M.J.L."/>
            <person name="Mikheyev A.S."/>
        </authorList>
    </citation>
    <scope>NUCLEOTIDE SEQUENCE [LARGE SCALE GENOMIC DNA]</scope>
    <source>
        <strain evidence="1">Daus_M_001</strain>
        <tissue evidence="1">Leg muscle</tissue>
    </source>
</reference>
<name>A0ABQ9G7V4_9NEOP</name>
<evidence type="ECO:0000313" key="1">
    <source>
        <dbReference type="EMBL" id="KAJ8868515.1"/>
    </source>
</evidence>